<dbReference type="AlphaFoldDB" id="A0A132A805"/>
<dbReference type="SUPFAM" id="SSF53474">
    <property type="entry name" value="alpha/beta-Hydrolases"/>
    <property type="match status" value="1"/>
</dbReference>
<dbReference type="Proteomes" id="UP000616769">
    <property type="component" value="Unassembled WGS sequence"/>
</dbReference>
<dbReference type="InterPro" id="IPR004142">
    <property type="entry name" value="NDRG"/>
</dbReference>
<dbReference type="InterPro" id="IPR029058">
    <property type="entry name" value="AB_hydrolase_fold"/>
</dbReference>
<comment type="caution">
    <text evidence="2">The sequence shown here is derived from an EMBL/GenBank/DDBJ whole genome shotgun (WGS) entry which is preliminary data.</text>
</comment>
<feature type="non-terminal residue" evidence="2">
    <location>
        <position position="247"/>
    </location>
</feature>
<name>A0A132A805_SARSC</name>
<dbReference type="Pfam" id="PF03096">
    <property type="entry name" value="Ndr"/>
    <property type="match status" value="1"/>
</dbReference>
<evidence type="ECO:0000313" key="2">
    <source>
        <dbReference type="EMBL" id="KPM07101.1"/>
    </source>
</evidence>
<proteinExistence type="inferred from homology"/>
<dbReference type="Gene3D" id="3.40.50.1820">
    <property type="entry name" value="alpha/beta hydrolase"/>
    <property type="match status" value="1"/>
</dbReference>
<protein>
    <submittedName>
        <fullName evidence="2">NDRG3-like protein 2</fullName>
    </submittedName>
</protein>
<organism evidence="2 3">
    <name type="scientific">Sarcoptes scabiei</name>
    <name type="common">Itch mite</name>
    <name type="synonym">Acarus scabiei</name>
    <dbReference type="NCBI Taxonomy" id="52283"/>
    <lineage>
        <taxon>Eukaryota</taxon>
        <taxon>Metazoa</taxon>
        <taxon>Ecdysozoa</taxon>
        <taxon>Arthropoda</taxon>
        <taxon>Chelicerata</taxon>
        <taxon>Arachnida</taxon>
        <taxon>Acari</taxon>
        <taxon>Acariformes</taxon>
        <taxon>Sarcoptiformes</taxon>
        <taxon>Astigmata</taxon>
        <taxon>Psoroptidia</taxon>
        <taxon>Sarcoptoidea</taxon>
        <taxon>Sarcoptidae</taxon>
        <taxon>Sarcoptinae</taxon>
        <taxon>Sarcoptes</taxon>
    </lineage>
</organism>
<dbReference type="OrthoDB" id="191979at2759"/>
<gene>
    <name evidence="2" type="ORF">QR98_0055850</name>
</gene>
<comment type="similarity">
    <text evidence="1">Belongs to the NDRG family.</text>
</comment>
<dbReference type="VEuPathDB" id="VectorBase:SSCA003891"/>
<accession>A0A132A805</accession>
<dbReference type="EMBL" id="JXLN01011311">
    <property type="protein sequence ID" value="KPM07101.1"/>
    <property type="molecule type" value="Genomic_DNA"/>
</dbReference>
<dbReference type="PANTHER" id="PTHR11034">
    <property type="entry name" value="N-MYC DOWNSTREAM REGULATED"/>
    <property type="match status" value="1"/>
</dbReference>
<sequence>VSEIRLRSVFIHVDVPGQHDDAEDLENFPTIQQIGEEVLLKILDDLGVSLCVGIADGAGANIMARFGLAHPHRVLGVVLINLVSSGVGFLESIKEKFFAKRRSSQQLCPEEIVSMHKLGHSATDGLKYLVDSYKSHIQKINPKNLQKFMTAYMNRKEILGLGKLDVLLVTGSRSPFCSGVEHIYAKCDKQKTSLLKVDNCVDPMSREDRTQFVVVRETPPNKANLAAIGRRRTLSMEEYSIDATEIV</sequence>
<feature type="non-terminal residue" evidence="2">
    <location>
        <position position="1"/>
    </location>
</feature>
<evidence type="ECO:0000256" key="1">
    <source>
        <dbReference type="ARBA" id="ARBA00005598"/>
    </source>
</evidence>
<evidence type="ECO:0000313" key="3">
    <source>
        <dbReference type="Proteomes" id="UP000616769"/>
    </source>
</evidence>
<reference evidence="2 3" key="1">
    <citation type="journal article" date="2015" name="Parasit. Vectors">
        <title>Draft genome of the scabies mite.</title>
        <authorList>
            <person name="Rider S.D.Jr."/>
            <person name="Morgan M.S."/>
            <person name="Arlian L.G."/>
        </authorList>
    </citation>
    <scope>NUCLEOTIDE SEQUENCE [LARGE SCALE GENOMIC DNA]</scope>
    <source>
        <strain evidence="2">Arlian Lab</strain>
    </source>
</reference>